<reference evidence="2" key="1">
    <citation type="submission" date="2013-04" db="EMBL/GenBank/DDBJ databases">
        <authorList>
            <person name="Qu J."/>
            <person name="Murali S.C."/>
            <person name="Bandaranaike D."/>
            <person name="Bellair M."/>
            <person name="Blankenburg K."/>
            <person name="Chao H."/>
            <person name="Dinh H."/>
            <person name="Doddapaneni H."/>
            <person name="Downs B."/>
            <person name="Dugan-Rocha S."/>
            <person name="Elkadiri S."/>
            <person name="Gnanaolivu R.D."/>
            <person name="Hernandez B."/>
            <person name="Javaid M."/>
            <person name="Jayaseelan J.C."/>
            <person name="Lee S."/>
            <person name="Li M."/>
            <person name="Ming W."/>
            <person name="Munidasa M."/>
            <person name="Muniz J."/>
            <person name="Nguyen L."/>
            <person name="Ongeri F."/>
            <person name="Osuji N."/>
            <person name="Pu L.-L."/>
            <person name="Puazo M."/>
            <person name="Qu C."/>
            <person name="Quiroz J."/>
            <person name="Raj R."/>
            <person name="Weissenberger G."/>
            <person name="Xin Y."/>
            <person name="Zou X."/>
            <person name="Han Y."/>
            <person name="Richards S."/>
            <person name="Worley K."/>
            <person name="Muzny D."/>
            <person name="Gibbs R."/>
        </authorList>
    </citation>
    <scope>NUCLEOTIDE SEQUENCE</scope>
    <source>
        <strain evidence="2">Sampled in the wild</strain>
    </source>
</reference>
<dbReference type="SUPFAM" id="SSF47769">
    <property type="entry name" value="SAM/Pointed domain"/>
    <property type="match status" value="1"/>
</dbReference>
<proteinExistence type="predicted"/>
<gene>
    <name evidence="2" type="ORF">J437_LFUL008872</name>
</gene>
<keyword evidence="3" id="KW-1185">Reference proteome</keyword>
<name>A0A8K0P3P7_LADFU</name>
<dbReference type="Gene3D" id="3.10.20.90">
    <property type="entry name" value="Phosphatidylinositol 3-kinase Catalytic Subunit, Chain A, domain 1"/>
    <property type="match status" value="1"/>
</dbReference>
<protein>
    <recommendedName>
        <fullName evidence="1">PNT domain-containing protein</fullName>
    </recommendedName>
</protein>
<dbReference type="FunFam" id="1.10.150.50:FF:000039">
    <property type="entry name" value="GA-binding protein alpha chain, putative"/>
    <property type="match status" value="1"/>
</dbReference>
<evidence type="ECO:0000313" key="3">
    <source>
        <dbReference type="Proteomes" id="UP000792457"/>
    </source>
</evidence>
<dbReference type="Pfam" id="PF02198">
    <property type="entry name" value="SAM_PNT"/>
    <property type="match status" value="1"/>
</dbReference>
<dbReference type="Gene3D" id="1.10.150.50">
    <property type="entry name" value="Transcription Factor, Ets-1"/>
    <property type="match status" value="1"/>
</dbReference>
<evidence type="ECO:0000259" key="1">
    <source>
        <dbReference type="PROSITE" id="PS51433"/>
    </source>
</evidence>
<dbReference type="PROSITE" id="PS51433">
    <property type="entry name" value="PNT"/>
    <property type="match status" value="1"/>
</dbReference>
<dbReference type="OrthoDB" id="10067219at2759"/>
<feature type="domain" description="PNT" evidence="1">
    <location>
        <begin position="138"/>
        <end position="223"/>
    </location>
</feature>
<comment type="caution">
    <text evidence="2">The sequence shown here is derived from an EMBL/GenBank/DDBJ whole genome shotgun (WGS) entry which is preliminary data.</text>
</comment>
<dbReference type="Pfam" id="PF11620">
    <property type="entry name" value="GABP-alpha"/>
    <property type="match status" value="1"/>
</dbReference>
<dbReference type="GO" id="GO:0043565">
    <property type="term" value="F:sequence-specific DNA binding"/>
    <property type="evidence" value="ECO:0007669"/>
    <property type="project" value="InterPro"/>
</dbReference>
<dbReference type="InterPro" id="IPR003118">
    <property type="entry name" value="Pointed_dom"/>
</dbReference>
<dbReference type="EMBL" id="KZ308584">
    <property type="protein sequence ID" value="KAG8231952.1"/>
    <property type="molecule type" value="Genomic_DNA"/>
</dbReference>
<dbReference type="CDD" id="cd08534">
    <property type="entry name" value="SAM_PNT-GABP-alpha"/>
    <property type="match status" value="1"/>
</dbReference>
<dbReference type="SMART" id="SM00251">
    <property type="entry name" value="SAM_PNT"/>
    <property type="match status" value="1"/>
</dbReference>
<dbReference type="InterPro" id="IPR013761">
    <property type="entry name" value="SAM/pointed_sf"/>
</dbReference>
<accession>A0A8K0P3P7</accession>
<dbReference type="InterPro" id="IPR024668">
    <property type="entry name" value="GABP_asu_N"/>
</dbReference>
<sequence>MPVYAFTDCFENVEVYFKYLLFFISEESGLIMQHMDIREPLSTLRSLLEQRIGMDLSDYQFWLQDAQMLESHKNLVDQCVQGEGIVQVNVEIKILGDIKKINIVDVLKPADEYLELADEINDVDEATANAPEHVVRWIMDPQFRKDQERLRIPFDPVEWTVPHVRHWLQWAVRQFNLVGIRLADWGITGERLCSLSVEEFQQIVPNDPGDIFWTHLELLRRCKFVEEKILKGEIYMKILKLFRHVFLMMIR</sequence>
<reference evidence="2" key="2">
    <citation type="submission" date="2017-10" db="EMBL/GenBank/DDBJ databases">
        <title>Ladona fulva Genome sequencing and assembly.</title>
        <authorList>
            <person name="Murali S."/>
            <person name="Richards S."/>
            <person name="Bandaranaike D."/>
            <person name="Bellair M."/>
            <person name="Blankenburg K."/>
            <person name="Chao H."/>
            <person name="Dinh H."/>
            <person name="Doddapaneni H."/>
            <person name="Dugan-Rocha S."/>
            <person name="Elkadiri S."/>
            <person name="Gnanaolivu R."/>
            <person name="Hernandez B."/>
            <person name="Skinner E."/>
            <person name="Javaid M."/>
            <person name="Lee S."/>
            <person name="Li M."/>
            <person name="Ming W."/>
            <person name="Munidasa M."/>
            <person name="Muniz J."/>
            <person name="Nguyen L."/>
            <person name="Hughes D."/>
            <person name="Osuji N."/>
            <person name="Pu L.-L."/>
            <person name="Puazo M."/>
            <person name="Qu C."/>
            <person name="Quiroz J."/>
            <person name="Raj R."/>
            <person name="Weissenberger G."/>
            <person name="Xin Y."/>
            <person name="Zou X."/>
            <person name="Han Y."/>
            <person name="Worley K."/>
            <person name="Muzny D."/>
            <person name="Gibbs R."/>
        </authorList>
    </citation>
    <scope>NUCLEOTIDE SEQUENCE</scope>
    <source>
        <strain evidence="2">Sampled in the wild</strain>
    </source>
</reference>
<dbReference type="AlphaFoldDB" id="A0A8K0P3P7"/>
<organism evidence="2 3">
    <name type="scientific">Ladona fulva</name>
    <name type="common">Scarce chaser dragonfly</name>
    <name type="synonym">Libellula fulva</name>
    <dbReference type="NCBI Taxonomy" id="123851"/>
    <lineage>
        <taxon>Eukaryota</taxon>
        <taxon>Metazoa</taxon>
        <taxon>Ecdysozoa</taxon>
        <taxon>Arthropoda</taxon>
        <taxon>Hexapoda</taxon>
        <taxon>Insecta</taxon>
        <taxon>Pterygota</taxon>
        <taxon>Palaeoptera</taxon>
        <taxon>Odonata</taxon>
        <taxon>Epiprocta</taxon>
        <taxon>Anisoptera</taxon>
        <taxon>Libelluloidea</taxon>
        <taxon>Libellulidae</taxon>
        <taxon>Ladona</taxon>
    </lineage>
</organism>
<dbReference type="FunFam" id="3.10.20.90:FF:000251">
    <property type="entry name" value="DNA-binding protein Ets97D"/>
    <property type="match status" value="1"/>
</dbReference>
<evidence type="ECO:0000313" key="2">
    <source>
        <dbReference type="EMBL" id="KAG8231952.1"/>
    </source>
</evidence>
<dbReference type="Proteomes" id="UP000792457">
    <property type="component" value="Unassembled WGS sequence"/>
</dbReference>